<reference evidence="2 3" key="1">
    <citation type="journal article" date="2014" name="World J. Microbiol. Biotechnol.">
        <title>Biodiversity and physiological characteristics of Antarctic and Arctic lichens-associated bacteria.</title>
        <authorList>
            <person name="Lee Y.M."/>
            <person name="Kim E.H."/>
            <person name="Lee H.K."/>
            <person name="Hong S.G."/>
        </authorList>
    </citation>
    <scope>NUCLEOTIDE SEQUENCE [LARGE SCALE GENOMIC DNA]</scope>
    <source>
        <strain evidence="2 3">PAMC 26569</strain>
    </source>
</reference>
<dbReference type="AlphaFoldDB" id="A0A6M8HPM9"/>
<feature type="transmembrane region" description="Helical" evidence="1">
    <location>
        <begin position="120"/>
        <end position="138"/>
    </location>
</feature>
<feature type="transmembrane region" description="Helical" evidence="1">
    <location>
        <begin position="88"/>
        <end position="114"/>
    </location>
</feature>
<protein>
    <submittedName>
        <fullName evidence="2">Uncharacterized protein</fullName>
    </submittedName>
</protein>
<keyword evidence="1" id="KW-0472">Membrane</keyword>
<gene>
    <name evidence="2" type="ORF">HN018_10235</name>
</gene>
<keyword evidence="1" id="KW-0812">Transmembrane</keyword>
<accession>A0A6M8HPM9</accession>
<evidence type="ECO:0000256" key="1">
    <source>
        <dbReference type="SAM" id="Phobius"/>
    </source>
</evidence>
<evidence type="ECO:0000313" key="3">
    <source>
        <dbReference type="Proteomes" id="UP000500767"/>
    </source>
</evidence>
<dbReference type="RefSeq" id="WP_171833954.1">
    <property type="nucleotide sequence ID" value="NZ_CP053708.1"/>
</dbReference>
<feature type="transmembrane region" description="Helical" evidence="1">
    <location>
        <begin position="24"/>
        <end position="44"/>
    </location>
</feature>
<dbReference type="Proteomes" id="UP000500767">
    <property type="component" value="Chromosome"/>
</dbReference>
<dbReference type="EMBL" id="CP053708">
    <property type="protein sequence ID" value="QKE90364.1"/>
    <property type="molecule type" value="Genomic_DNA"/>
</dbReference>
<proteinExistence type="predicted"/>
<feature type="transmembrane region" description="Helical" evidence="1">
    <location>
        <begin position="56"/>
        <end position="76"/>
    </location>
</feature>
<sequence length="145" mass="15852">MRGPAIDQGPTLVRRGGPLWIRASLRRLVLILGAVVFLTVLAPWDTNHLGVGRRALQFLLCTLSREVSVVLIGLALRRKYGDLFYGRSAWRMLLVLVISSLPASLGMLAAIGAVSGRWPPFFQLYMQSLPLGLVIAFARRGVVSG</sequence>
<evidence type="ECO:0000313" key="2">
    <source>
        <dbReference type="EMBL" id="QKE90364.1"/>
    </source>
</evidence>
<dbReference type="KEGG" id="lck:HN018_10235"/>
<name>A0A6M8HPM9_9PROT</name>
<keyword evidence="1" id="KW-1133">Transmembrane helix</keyword>
<keyword evidence="3" id="KW-1185">Reference proteome</keyword>
<organism evidence="2 3">
    <name type="scientific">Lichenicola cladoniae</name>
    <dbReference type="NCBI Taxonomy" id="1484109"/>
    <lineage>
        <taxon>Bacteria</taxon>
        <taxon>Pseudomonadati</taxon>
        <taxon>Pseudomonadota</taxon>
        <taxon>Alphaproteobacteria</taxon>
        <taxon>Acetobacterales</taxon>
        <taxon>Acetobacteraceae</taxon>
        <taxon>Lichenicola</taxon>
    </lineage>
</organism>